<dbReference type="OrthoDB" id="3298527at2"/>
<evidence type="ECO:0000256" key="3">
    <source>
        <dbReference type="ARBA" id="ARBA00022692"/>
    </source>
</evidence>
<dbReference type="Pfam" id="PF13396">
    <property type="entry name" value="PLDc_N"/>
    <property type="match status" value="1"/>
</dbReference>
<feature type="transmembrane region" description="Helical" evidence="7">
    <location>
        <begin position="37"/>
        <end position="57"/>
    </location>
</feature>
<dbReference type="AlphaFoldDB" id="A0A1I2D3J4"/>
<keyword evidence="5 7" id="KW-0472">Membrane</keyword>
<keyword evidence="2" id="KW-1003">Cell membrane</keyword>
<dbReference type="EMBL" id="FONG01000005">
    <property type="protein sequence ID" value="SFE75081.1"/>
    <property type="molecule type" value="Genomic_DNA"/>
</dbReference>
<accession>A0A1I2D3J4</accession>
<keyword evidence="3 7" id="KW-0812">Transmembrane</keyword>
<protein>
    <submittedName>
        <fullName evidence="9">Phospholipase_D-nuclease N-terminal</fullName>
    </submittedName>
</protein>
<dbReference type="RefSeq" id="WP_093713100.1">
    <property type="nucleotide sequence ID" value="NZ_FONG01000005.1"/>
</dbReference>
<keyword evidence="10" id="KW-1185">Reference proteome</keyword>
<keyword evidence="4 7" id="KW-1133">Transmembrane helix</keyword>
<gene>
    <name evidence="9" type="ORF">SAMN05216251_10563</name>
</gene>
<evidence type="ECO:0000313" key="10">
    <source>
        <dbReference type="Proteomes" id="UP000199323"/>
    </source>
</evidence>
<evidence type="ECO:0000256" key="2">
    <source>
        <dbReference type="ARBA" id="ARBA00022475"/>
    </source>
</evidence>
<evidence type="ECO:0000256" key="1">
    <source>
        <dbReference type="ARBA" id="ARBA00004651"/>
    </source>
</evidence>
<evidence type="ECO:0000256" key="7">
    <source>
        <dbReference type="SAM" id="Phobius"/>
    </source>
</evidence>
<evidence type="ECO:0000256" key="6">
    <source>
        <dbReference type="SAM" id="MobiDB-lite"/>
    </source>
</evidence>
<evidence type="ECO:0000256" key="5">
    <source>
        <dbReference type="ARBA" id="ARBA00023136"/>
    </source>
</evidence>
<evidence type="ECO:0000313" key="9">
    <source>
        <dbReference type="EMBL" id="SFE75081.1"/>
    </source>
</evidence>
<dbReference type="GO" id="GO:0005886">
    <property type="term" value="C:plasma membrane"/>
    <property type="evidence" value="ECO:0007669"/>
    <property type="project" value="UniProtKB-SubCell"/>
</dbReference>
<name>A0A1I2D3J4_9ACTN</name>
<sequence>MLRYLPYLMVIALWIYAFVDCLGTPEREVRGLPKVAWVLIILFFGEVLIGPVAWLLIGRRRGPAPVRGRGGATPAEWHREYEGGRADPESEVRGFRERRRDREVAEPRPRRVWVAPDDNPEFLRSLSELNKQNRNREDGGSAPSEGDQ</sequence>
<proteinExistence type="predicted"/>
<dbReference type="STRING" id="380248.SAMN05216251_10563"/>
<feature type="transmembrane region" description="Helical" evidence="7">
    <location>
        <begin position="7"/>
        <end position="25"/>
    </location>
</feature>
<feature type="region of interest" description="Disordered" evidence="6">
    <location>
        <begin position="64"/>
        <end position="148"/>
    </location>
</feature>
<dbReference type="InterPro" id="IPR027379">
    <property type="entry name" value="CLS_N"/>
</dbReference>
<evidence type="ECO:0000256" key="4">
    <source>
        <dbReference type="ARBA" id="ARBA00022989"/>
    </source>
</evidence>
<dbReference type="Proteomes" id="UP000199323">
    <property type="component" value="Unassembled WGS sequence"/>
</dbReference>
<comment type="subcellular location">
    <subcellularLocation>
        <location evidence="1">Cell membrane</location>
        <topology evidence="1">Multi-pass membrane protein</topology>
    </subcellularLocation>
</comment>
<feature type="domain" description="Cardiolipin synthase N-terminal" evidence="8">
    <location>
        <begin position="12"/>
        <end position="59"/>
    </location>
</feature>
<feature type="compositionally biased region" description="Basic and acidic residues" evidence="6">
    <location>
        <begin position="76"/>
        <end position="109"/>
    </location>
</feature>
<feature type="compositionally biased region" description="Low complexity" evidence="6">
    <location>
        <begin position="64"/>
        <end position="75"/>
    </location>
</feature>
<reference evidence="9 10" key="1">
    <citation type="submission" date="2016-10" db="EMBL/GenBank/DDBJ databases">
        <authorList>
            <person name="de Groot N.N."/>
        </authorList>
    </citation>
    <scope>NUCLEOTIDE SEQUENCE [LARGE SCALE GENOMIC DNA]</scope>
    <source>
        <strain evidence="9 10">CGMCC 4.3510</strain>
    </source>
</reference>
<evidence type="ECO:0000259" key="8">
    <source>
        <dbReference type="Pfam" id="PF13396"/>
    </source>
</evidence>
<organism evidence="9 10">
    <name type="scientific">Actinacidiphila alni</name>
    <dbReference type="NCBI Taxonomy" id="380248"/>
    <lineage>
        <taxon>Bacteria</taxon>
        <taxon>Bacillati</taxon>
        <taxon>Actinomycetota</taxon>
        <taxon>Actinomycetes</taxon>
        <taxon>Kitasatosporales</taxon>
        <taxon>Streptomycetaceae</taxon>
        <taxon>Actinacidiphila</taxon>
    </lineage>
</organism>